<protein>
    <submittedName>
        <fullName evidence="5">Iron-regulated protein</fullName>
    </submittedName>
</protein>
<evidence type="ECO:0000256" key="3">
    <source>
        <dbReference type="SAM" id="SignalP"/>
    </source>
</evidence>
<dbReference type="GO" id="GO:0030313">
    <property type="term" value="C:cell envelope"/>
    <property type="evidence" value="ECO:0007669"/>
    <property type="project" value="UniProtKB-SubCell"/>
</dbReference>
<comment type="subcellular location">
    <subcellularLocation>
        <location evidence="1">Cell envelope</location>
    </subcellularLocation>
</comment>
<evidence type="ECO:0000313" key="5">
    <source>
        <dbReference type="EMBL" id="AWV97757.1"/>
    </source>
</evidence>
<evidence type="ECO:0000259" key="4">
    <source>
        <dbReference type="Pfam" id="PF09375"/>
    </source>
</evidence>
<dbReference type="Proteomes" id="UP000249873">
    <property type="component" value="Chromosome"/>
</dbReference>
<dbReference type="CDD" id="cd14657">
    <property type="entry name" value="Imelysin_IrpA-like"/>
    <property type="match status" value="1"/>
</dbReference>
<dbReference type="AlphaFoldDB" id="A0A2Z4G947"/>
<proteinExistence type="predicted"/>
<evidence type="ECO:0000313" key="6">
    <source>
        <dbReference type="Proteomes" id="UP000249873"/>
    </source>
</evidence>
<keyword evidence="2 3" id="KW-0732">Signal</keyword>
<dbReference type="OrthoDB" id="9764688at2"/>
<dbReference type="KEGG" id="als:DJ013_06080"/>
<keyword evidence="6" id="KW-1185">Reference proteome</keyword>
<dbReference type="Gene3D" id="1.20.1420.20">
    <property type="entry name" value="M75 peptidase, HXXE motif"/>
    <property type="match status" value="1"/>
</dbReference>
<organism evidence="5 6">
    <name type="scientific">Arcticibacterium luteifluviistationis</name>
    <dbReference type="NCBI Taxonomy" id="1784714"/>
    <lineage>
        <taxon>Bacteria</taxon>
        <taxon>Pseudomonadati</taxon>
        <taxon>Bacteroidota</taxon>
        <taxon>Cytophagia</taxon>
        <taxon>Cytophagales</taxon>
        <taxon>Leadbetterellaceae</taxon>
        <taxon>Arcticibacterium</taxon>
    </lineage>
</organism>
<dbReference type="PROSITE" id="PS51257">
    <property type="entry name" value="PROKAR_LIPOPROTEIN"/>
    <property type="match status" value="1"/>
</dbReference>
<gene>
    <name evidence="5" type="ORF">DJ013_06080</name>
</gene>
<dbReference type="Pfam" id="PF09375">
    <property type="entry name" value="Peptidase_M75"/>
    <property type="match status" value="1"/>
</dbReference>
<name>A0A2Z4G947_9BACT</name>
<dbReference type="RefSeq" id="WP_111370859.1">
    <property type="nucleotide sequence ID" value="NZ_CP029480.1"/>
</dbReference>
<dbReference type="InterPro" id="IPR038352">
    <property type="entry name" value="Imelysin_sf"/>
</dbReference>
<dbReference type="InterPro" id="IPR018976">
    <property type="entry name" value="Imelysin-like"/>
</dbReference>
<feature type="chain" id="PRO_5016369527" evidence="3">
    <location>
        <begin position="19"/>
        <end position="383"/>
    </location>
</feature>
<sequence length="383" mass="40759">MKKLILSTFILFAAFACDDNNETPTPAIDVQQEVLDQYAAMVYANYDDAVQTALTLQTAVDAFIADPSDATLETAKAAWIASRNPYGQTEAFRFYGGPIDDENGPEGLINGWPLDESYIDYVEGNTESGIINDPVNFATIDKAALMDANENGGETNLSTGYHAIEFLLWGQDFNDNGPGTRPFTDYTTATNADRRATYLSVVTALLIENLTEVRDAWAAGATYTTSFLAGGETSLANVLRGIGALSKGELAGERMTVALENGDQEDEHSCFSDNTKADIAMNFKGIDNVYKGIYTSSTGIVTSGTSLSDLLGAASAAKNQTVLDLLSQSSTNIDGIPAPFDSALRAGDPNGNIESSIISLRNLSDAIVDAALEIGIQVNAELD</sequence>
<reference evidence="5 6" key="1">
    <citation type="submission" date="2018-05" db="EMBL/GenBank/DDBJ databases">
        <title>Complete genome sequence of Arcticibacterium luteifluviistationis SM1504T, a cytophagaceae bacterium isolated from Arctic surface seawater.</title>
        <authorList>
            <person name="Li Y."/>
            <person name="Qin Q.-L."/>
        </authorList>
    </citation>
    <scope>NUCLEOTIDE SEQUENCE [LARGE SCALE GENOMIC DNA]</scope>
    <source>
        <strain evidence="5 6">SM1504</strain>
    </source>
</reference>
<accession>A0A2Z4G947</accession>
<feature type="domain" description="Imelysin-like" evidence="4">
    <location>
        <begin position="43"/>
        <end position="354"/>
    </location>
</feature>
<feature type="signal peptide" evidence="3">
    <location>
        <begin position="1"/>
        <end position="18"/>
    </location>
</feature>
<evidence type="ECO:0000256" key="2">
    <source>
        <dbReference type="ARBA" id="ARBA00022729"/>
    </source>
</evidence>
<dbReference type="EMBL" id="CP029480">
    <property type="protein sequence ID" value="AWV97757.1"/>
    <property type="molecule type" value="Genomic_DNA"/>
</dbReference>
<evidence type="ECO:0000256" key="1">
    <source>
        <dbReference type="ARBA" id="ARBA00004196"/>
    </source>
</evidence>